<keyword evidence="9" id="KW-1185">Reference proteome</keyword>
<comment type="similarity">
    <text evidence="6">Belongs to the TVP38/TMEM64 family.</text>
</comment>
<evidence type="ECO:0000259" key="7">
    <source>
        <dbReference type="Pfam" id="PF09335"/>
    </source>
</evidence>
<comment type="subcellular location">
    <subcellularLocation>
        <location evidence="1 6">Cell membrane</location>
        <topology evidence="1 6">Multi-pass membrane protein</topology>
    </subcellularLocation>
</comment>
<evidence type="ECO:0000313" key="8">
    <source>
        <dbReference type="EMBL" id="MFC6997453.1"/>
    </source>
</evidence>
<evidence type="ECO:0000256" key="5">
    <source>
        <dbReference type="ARBA" id="ARBA00023136"/>
    </source>
</evidence>
<reference evidence="9" key="1">
    <citation type="journal article" date="2019" name="Int. J. Syst. Evol. Microbiol.">
        <title>The Global Catalogue of Microorganisms (GCM) 10K type strain sequencing project: providing services to taxonomists for standard genome sequencing and annotation.</title>
        <authorList>
            <consortium name="The Broad Institute Genomics Platform"/>
            <consortium name="The Broad Institute Genome Sequencing Center for Infectious Disease"/>
            <person name="Wu L."/>
            <person name="Ma J."/>
        </authorList>
    </citation>
    <scope>NUCLEOTIDE SEQUENCE [LARGE SCALE GENOMIC DNA]</scope>
    <source>
        <strain evidence="9">CGMCC 4.7393</strain>
    </source>
</reference>
<dbReference type="RefSeq" id="WP_239693368.1">
    <property type="nucleotide sequence ID" value="NZ_JBHSYQ010000003.1"/>
</dbReference>
<accession>A0ABW2DK89</accession>
<keyword evidence="3 6" id="KW-0812">Transmembrane</keyword>
<feature type="domain" description="VTT" evidence="7">
    <location>
        <begin position="115"/>
        <end position="231"/>
    </location>
</feature>
<evidence type="ECO:0000256" key="6">
    <source>
        <dbReference type="RuleBase" id="RU366058"/>
    </source>
</evidence>
<feature type="transmembrane region" description="Helical" evidence="6">
    <location>
        <begin position="134"/>
        <end position="153"/>
    </location>
</feature>
<organism evidence="8 9">
    <name type="scientific">Rufibacter roseus</name>
    <dbReference type="NCBI Taxonomy" id="1567108"/>
    <lineage>
        <taxon>Bacteria</taxon>
        <taxon>Pseudomonadati</taxon>
        <taxon>Bacteroidota</taxon>
        <taxon>Cytophagia</taxon>
        <taxon>Cytophagales</taxon>
        <taxon>Hymenobacteraceae</taxon>
        <taxon>Rufibacter</taxon>
    </lineage>
</organism>
<feature type="transmembrane region" description="Helical" evidence="6">
    <location>
        <begin position="251"/>
        <end position="268"/>
    </location>
</feature>
<feature type="transmembrane region" description="Helical" evidence="6">
    <location>
        <begin position="62"/>
        <end position="84"/>
    </location>
</feature>
<evidence type="ECO:0000256" key="2">
    <source>
        <dbReference type="ARBA" id="ARBA00022475"/>
    </source>
</evidence>
<dbReference type="PANTHER" id="PTHR12677:SF59">
    <property type="entry name" value="GOLGI APPARATUS MEMBRANE PROTEIN TVP38-RELATED"/>
    <property type="match status" value="1"/>
</dbReference>
<keyword evidence="5 6" id="KW-0472">Membrane</keyword>
<feature type="transmembrane region" description="Helical" evidence="6">
    <location>
        <begin position="99"/>
        <end position="127"/>
    </location>
</feature>
<dbReference type="EMBL" id="JBHSYQ010000003">
    <property type="protein sequence ID" value="MFC6997453.1"/>
    <property type="molecule type" value="Genomic_DNA"/>
</dbReference>
<dbReference type="InterPro" id="IPR015414">
    <property type="entry name" value="TMEM64"/>
</dbReference>
<evidence type="ECO:0000256" key="4">
    <source>
        <dbReference type="ARBA" id="ARBA00022989"/>
    </source>
</evidence>
<gene>
    <name evidence="8" type="ORF">ACFQHR_07450</name>
</gene>
<proteinExistence type="inferred from homology"/>
<evidence type="ECO:0000313" key="9">
    <source>
        <dbReference type="Proteomes" id="UP001596405"/>
    </source>
</evidence>
<protein>
    <recommendedName>
        <fullName evidence="6">TVP38/TMEM64 family membrane protein</fullName>
    </recommendedName>
</protein>
<evidence type="ECO:0000256" key="3">
    <source>
        <dbReference type="ARBA" id="ARBA00022692"/>
    </source>
</evidence>
<name>A0ABW2DK89_9BACT</name>
<comment type="caution">
    <text evidence="8">The sequence shown here is derived from an EMBL/GenBank/DDBJ whole genome shotgun (WGS) entry which is preliminary data.</text>
</comment>
<dbReference type="PANTHER" id="PTHR12677">
    <property type="entry name" value="GOLGI APPARATUS MEMBRANE PROTEIN TVP38-RELATED"/>
    <property type="match status" value="1"/>
</dbReference>
<dbReference type="InterPro" id="IPR032816">
    <property type="entry name" value="VTT_dom"/>
</dbReference>
<sequence length="280" mass="31332">MVLVPNFIVPYTVCALQVSQIGGKFLAGFFHRKSQFYRTLGKTADIETLMWKKLLQQNTGTLVYSFLLVVVPVLVSSALALWLYRNQELMHHLTPEQMLLYYLLISLTMAFALTPTTFVALATGFFLGWEGFPGVVVAYGVAALIGYEMARLVDQGKMEKLLHQFPKAEGIRNELRSQSWSLIILTRISPVLPFAFMTFVLSLVRIPRLRFLVASMLGMLPRTLFFFWLGTQAQDLLDLLQDPNAGTSGKLLMGALVIISLGGLYVLFNRAIKKALSKSA</sequence>
<keyword evidence="2 6" id="KW-1003">Cell membrane</keyword>
<evidence type="ECO:0000256" key="1">
    <source>
        <dbReference type="ARBA" id="ARBA00004651"/>
    </source>
</evidence>
<feature type="transmembrane region" description="Helical" evidence="6">
    <location>
        <begin position="211"/>
        <end position="231"/>
    </location>
</feature>
<keyword evidence="4 6" id="KW-1133">Transmembrane helix</keyword>
<dbReference type="Pfam" id="PF09335">
    <property type="entry name" value="VTT_dom"/>
    <property type="match status" value="1"/>
</dbReference>
<dbReference type="Proteomes" id="UP001596405">
    <property type="component" value="Unassembled WGS sequence"/>
</dbReference>
<feature type="transmembrane region" description="Helical" evidence="6">
    <location>
        <begin position="180"/>
        <end position="204"/>
    </location>
</feature>